<name>A0A6J1CFE8_MOMCH</name>
<dbReference type="PANTHER" id="PTHR33358:SF16">
    <property type="entry name" value="F-BOX PROTEIN"/>
    <property type="match status" value="1"/>
</dbReference>
<dbReference type="Proteomes" id="UP000504603">
    <property type="component" value="Unplaced"/>
</dbReference>
<proteinExistence type="predicted"/>
<organism evidence="1 2">
    <name type="scientific">Momordica charantia</name>
    <name type="common">Bitter gourd</name>
    <name type="synonym">Balsam pear</name>
    <dbReference type="NCBI Taxonomy" id="3673"/>
    <lineage>
        <taxon>Eukaryota</taxon>
        <taxon>Viridiplantae</taxon>
        <taxon>Streptophyta</taxon>
        <taxon>Embryophyta</taxon>
        <taxon>Tracheophyta</taxon>
        <taxon>Spermatophyta</taxon>
        <taxon>Magnoliopsida</taxon>
        <taxon>eudicotyledons</taxon>
        <taxon>Gunneridae</taxon>
        <taxon>Pentapetalae</taxon>
        <taxon>rosids</taxon>
        <taxon>fabids</taxon>
        <taxon>Cucurbitales</taxon>
        <taxon>Cucurbitaceae</taxon>
        <taxon>Momordiceae</taxon>
        <taxon>Momordica</taxon>
    </lineage>
</organism>
<dbReference type="PANTHER" id="PTHR33358">
    <property type="entry name" value="F-BOX PROTEIN WITH A DOMAIN PROTEIN"/>
    <property type="match status" value="1"/>
</dbReference>
<keyword evidence="1" id="KW-1185">Reference proteome</keyword>
<dbReference type="InterPro" id="IPR027949">
    <property type="entry name" value="Chloroplast_duf"/>
</dbReference>
<evidence type="ECO:0000313" key="1">
    <source>
        <dbReference type="Proteomes" id="UP000504603"/>
    </source>
</evidence>
<dbReference type="AlphaFoldDB" id="A0A6J1CFE8"/>
<protein>
    <submittedName>
        <fullName evidence="2">Probable F-box protein At4g22030</fullName>
    </submittedName>
</protein>
<gene>
    <name evidence="2" type="primary">LOC111010735</name>
</gene>
<dbReference type="RefSeq" id="XP_022139947.1">
    <property type="nucleotide sequence ID" value="XM_022284255.1"/>
</dbReference>
<accession>A0A6J1CFE8</accession>
<dbReference type="OrthoDB" id="1897643at2759"/>
<dbReference type="GeneID" id="111010735"/>
<dbReference type="KEGG" id="mcha:111010735"/>
<dbReference type="Pfam" id="PF14476">
    <property type="entry name" value="Chloroplast_duf"/>
    <property type="match status" value="1"/>
</dbReference>
<reference evidence="2" key="1">
    <citation type="submission" date="2025-08" db="UniProtKB">
        <authorList>
            <consortium name="RefSeq"/>
        </authorList>
    </citation>
    <scope>IDENTIFICATION</scope>
    <source>
        <strain evidence="2">OHB3-1</strain>
    </source>
</reference>
<evidence type="ECO:0000313" key="2">
    <source>
        <dbReference type="RefSeq" id="XP_022139947.1"/>
    </source>
</evidence>
<sequence length="426" mass="46564">MAAFRASSLLYFQDSSSSSFFSANYSRGVCKATISPPVFQPTPLSFPKLQNRELVEKLDMGSGFKIPTFTDAAADRHSNSNSASCLDPVVATKLYTIMEAVADRVEMHRNIGEQRDNWNHLLLTSLNAITLGAATMAGLAAAATTGAPIMALKMSSTLLYLAATGMSAVMSKLQPSQLAEEQRNAARLFKQLHCQLQSKLSLGNVNINQVDEATEKVLALDRAYPLPLLGSMIEKFPTTVEPATWWPQKRSMHKLIKQARTKCSGNGWSRTLEDEMREIVGVLKREDQQEYLRLSQKALQINKILAVSGPLLTLLGAFGSAFVGSCSGAWPVLLGVVAGSMASVVNTMEHGGQVGMVFEMYRSNAGFFKLMEETVESNINLRDVQKRENGEVFEMKVALQLGRSLLELRQLAASGEELGELASKLF</sequence>